<dbReference type="OrthoDB" id="1747743at2759"/>
<reference evidence="2" key="1">
    <citation type="submission" date="2018-05" db="EMBL/GenBank/DDBJ databases">
        <title>Draft genome of Mucuna pruriens seed.</title>
        <authorList>
            <person name="Nnadi N.E."/>
            <person name="Vos R."/>
            <person name="Hasami M.H."/>
            <person name="Devisetty U.K."/>
            <person name="Aguiy J.C."/>
        </authorList>
    </citation>
    <scope>NUCLEOTIDE SEQUENCE [LARGE SCALE GENOMIC DNA]</scope>
    <source>
        <strain evidence="2">JCA_2017</strain>
    </source>
</reference>
<protein>
    <recommendedName>
        <fullName evidence="4">Retrotransposon gag domain-containing protein</fullName>
    </recommendedName>
</protein>
<evidence type="ECO:0008006" key="4">
    <source>
        <dbReference type="Google" id="ProtNLM"/>
    </source>
</evidence>
<keyword evidence="3" id="KW-1185">Reference proteome</keyword>
<evidence type="ECO:0000256" key="1">
    <source>
        <dbReference type="SAM" id="MobiDB-lite"/>
    </source>
</evidence>
<dbReference type="AlphaFoldDB" id="A0A371GHJ1"/>
<proteinExistence type="predicted"/>
<gene>
    <name evidence="2" type="ORF">CR513_28171</name>
</gene>
<dbReference type="Proteomes" id="UP000257109">
    <property type="component" value="Unassembled WGS sequence"/>
</dbReference>
<dbReference type="PANTHER" id="PTHR35046">
    <property type="entry name" value="ZINC KNUCKLE (CCHC-TYPE) FAMILY PROTEIN"/>
    <property type="match status" value="1"/>
</dbReference>
<comment type="caution">
    <text evidence="2">The sequence shown here is derived from an EMBL/GenBank/DDBJ whole genome shotgun (WGS) entry which is preliminary data.</text>
</comment>
<name>A0A371GHJ1_MUCPR</name>
<organism evidence="2 3">
    <name type="scientific">Mucuna pruriens</name>
    <name type="common">Velvet bean</name>
    <name type="synonym">Dolichos pruriens</name>
    <dbReference type="NCBI Taxonomy" id="157652"/>
    <lineage>
        <taxon>Eukaryota</taxon>
        <taxon>Viridiplantae</taxon>
        <taxon>Streptophyta</taxon>
        <taxon>Embryophyta</taxon>
        <taxon>Tracheophyta</taxon>
        <taxon>Spermatophyta</taxon>
        <taxon>Magnoliopsida</taxon>
        <taxon>eudicotyledons</taxon>
        <taxon>Gunneridae</taxon>
        <taxon>Pentapetalae</taxon>
        <taxon>rosids</taxon>
        <taxon>fabids</taxon>
        <taxon>Fabales</taxon>
        <taxon>Fabaceae</taxon>
        <taxon>Papilionoideae</taxon>
        <taxon>50 kb inversion clade</taxon>
        <taxon>NPAAA clade</taxon>
        <taxon>indigoferoid/millettioid clade</taxon>
        <taxon>Phaseoleae</taxon>
        <taxon>Mucuna</taxon>
    </lineage>
</organism>
<dbReference type="EMBL" id="QJKJ01005515">
    <property type="protein sequence ID" value="RDX90014.1"/>
    <property type="molecule type" value="Genomic_DNA"/>
</dbReference>
<dbReference type="PANTHER" id="PTHR35046:SF9">
    <property type="entry name" value="RNA-DIRECTED DNA POLYMERASE"/>
    <property type="match status" value="1"/>
</dbReference>
<feature type="non-terminal residue" evidence="2">
    <location>
        <position position="1"/>
    </location>
</feature>
<accession>A0A371GHJ1</accession>
<feature type="compositionally biased region" description="Basic and acidic residues" evidence="1">
    <location>
        <begin position="64"/>
        <end position="76"/>
    </location>
</feature>
<sequence>MMRARFVPSTYIGDLHDRLHRLYQGTRSVEEYHNELVHQVIKVEMQIRRRSATKRTYGGSSSWKGKDKDKDKARREKSPKKGSKISIYRKALTPTPTPIPLRTSNIKCFKCLGKGHIASEFPNKYAMIVKEDREIRSESSTRKASTTNEFEGLSDGSHYKGDILVVRRLMNSQVGEEAETQNIFHSRCLILGNLCSIIITRGSFVNVVSERLVKKLALPTTIHPSEKGDLLVDRQTKVIFTLGAYEDRQFDKKVVHDEVTNRFTFMHVRQRVVLKPLSPSEVQKDQKKI</sequence>
<evidence type="ECO:0000313" key="3">
    <source>
        <dbReference type="Proteomes" id="UP000257109"/>
    </source>
</evidence>
<evidence type="ECO:0000313" key="2">
    <source>
        <dbReference type="EMBL" id="RDX90014.1"/>
    </source>
</evidence>
<feature type="region of interest" description="Disordered" evidence="1">
    <location>
        <begin position="50"/>
        <end position="88"/>
    </location>
</feature>